<proteinExistence type="predicted"/>
<reference evidence="2" key="1">
    <citation type="journal article" date="2015" name="Nature">
        <title>Complex archaea that bridge the gap between prokaryotes and eukaryotes.</title>
        <authorList>
            <person name="Spang A."/>
            <person name="Saw J.H."/>
            <person name="Jorgensen S.L."/>
            <person name="Zaremba-Niedzwiedzka K."/>
            <person name="Martijn J."/>
            <person name="Lind A.E."/>
            <person name="van Eijk R."/>
            <person name="Schleper C."/>
            <person name="Guy L."/>
            <person name="Ettema T.J."/>
        </authorList>
    </citation>
    <scope>NUCLEOTIDE SEQUENCE</scope>
</reference>
<keyword evidence="1" id="KW-1133">Transmembrane helix</keyword>
<dbReference type="AlphaFoldDB" id="A0A0F9P2X8"/>
<comment type="caution">
    <text evidence="2">The sequence shown here is derived from an EMBL/GenBank/DDBJ whole genome shotgun (WGS) entry which is preliminary data.</text>
</comment>
<organism evidence="2">
    <name type="scientific">marine sediment metagenome</name>
    <dbReference type="NCBI Taxonomy" id="412755"/>
    <lineage>
        <taxon>unclassified sequences</taxon>
        <taxon>metagenomes</taxon>
        <taxon>ecological metagenomes</taxon>
    </lineage>
</organism>
<feature type="transmembrane region" description="Helical" evidence="1">
    <location>
        <begin position="27"/>
        <end position="45"/>
    </location>
</feature>
<name>A0A0F9P2X8_9ZZZZ</name>
<gene>
    <name evidence="2" type="ORF">LCGC14_0894940</name>
</gene>
<evidence type="ECO:0000256" key="1">
    <source>
        <dbReference type="SAM" id="Phobius"/>
    </source>
</evidence>
<protein>
    <submittedName>
        <fullName evidence="2">Uncharacterized protein</fullName>
    </submittedName>
</protein>
<sequence length="51" mass="6289">MYKWLWTRIGGRPWTYLIRDSYHNHEMTWILCTFGFGLLVGHLFWRDKDGN</sequence>
<keyword evidence="1" id="KW-0472">Membrane</keyword>
<keyword evidence="1" id="KW-0812">Transmembrane</keyword>
<accession>A0A0F9P2X8</accession>
<evidence type="ECO:0000313" key="2">
    <source>
        <dbReference type="EMBL" id="KKN24424.1"/>
    </source>
</evidence>
<dbReference type="EMBL" id="LAZR01002883">
    <property type="protein sequence ID" value="KKN24424.1"/>
    <property type="molecule type" value="Genomic_DNA"/>
</dbReference>